<dbReference type="SUPFAM" id="SSF141729">
    <property type="entry name" value="FimD N-terminal domain-like"/>
    <property type="match status" value="1"/>
</dbReference>
<keyword evidence="5 10" id="KW-1029">Fimbrium biogenesis</keyword>
<accession>A0A1Y3KPH9</accession>
<dbReference type="InterPro" id="IPR025949">
    <property type="entry name" value="PapC-like_C"/>
</dbReference>
<evidence type="ECO:0000256" key="1">
    <source>
        <dbReference type="ARBA" id="ARBA00004571"/>
    </source>
</evidence>
<dbReference type="Gene3D" id="2.60.40.2070">
    <property type="match status" value="1"/>
</dbReference>
<sequence length="838" mass="91122">MQKTTQCRTLPIRPHMALFIYMTGCGLLSLLAAPALAEERPLQFNPNFMRQTPGQSSDASVAALSTLAAQASLAPGRYQVEVLVNLAPAGKHDIDFRERSDGKGLEPCLSASLLRELGLREQGLAEPLPSDDRCVDLPALVPDATYDLDPGQLQFSLSIPQVALRRDVAGTVAPERWDEGINAAFVSYQASAQHFSGSAGTSNSTQDLYLNGGINLGGWRLRSSQSWRDDGEGQDWVHFNTYAQHDLPGQWGTLTLGETFSSGDVFRSLPIKGVQLATDMGMLPDVMQSYAPVIRGVAQTRAKLEVLQNGYPIYSTYVAPGPYEINDLGIGGSNGDLEIVLTEADGQVRRFIQPYSTLSNLLREGVWRYNLVAGRYDGADGIDNPALWQATLARGGQWGTTLYGGLLGSEYYDAANLGIARDFGTLGAVSLDVTQARTDLGEQGGQVQGQSYSIRYGKAFQTGTSLRFAGYRYSTEGYREFDEAVQQRNASSRYQGNRRSRLETSIYQTFSNRNSLSLTLSQDDYWHTNRQRRQYQFQFNTQYRRVSINLYASQSLSDDSGSDRIVGLGVTIPLDWGASTTASFDVQESNGHFSERASLNGGSQDNRLSYLASLANDEQQRKTASVSMGYQTQKVNVGAGYTEADDYRSISVNASGAVLAHAGGIVLGQYLGETTALVHVPDVPGVGVDNVPGGSTDSSGYILAPHMRPYRVNQVTLQTDQLGPDVEIENGATQVVPRRGAIALAAFKARLVSRLILTLQHADGRPLPFGTQVNDQQGKHLAVVGQAGQALIATDAEAQTLEARWGDRAEQHCLLKIDPATMPEEQGYHLQTLRCPTP</sequence>
<dbReference type="PROSITE" id="PS01151">
    <property type="entry name" value="FIMBRIAL_USHER"/>
    <property type="match status" value="1"/>
</dbReference>
<dbReference type="Proteomes" id="UP000196082">
    <property type="component" value="Unassembled WGS sequence"/>
</dbReference>
<dbReference type="PANTHER" id="PTHR30451">
    <property type="entry name" value="OUTER MEMBRANE USHER PROTEIN"/>
    <property type="match status" value="1"/>
</dbReference>
<evidence type="ECO:0000256" key="10">
    <source>
        <dbReference type="RuleBase" id="RU003884"/>
    </source>
</evidence>
<keyword evidence="3 10" id="KW-0813">Transport</keyword>
<dbReference type="InterPro" id="IPR018030">
    <property type="entry name" value="Fimbrial_membr_usher_CS"/>
</dbReference>
<evidence type="ECO:0000256" key="5">
    <source>
        <dbReference type="ARBA" id="ARBA00022558"/>
    </source>
</evidence>
<dbReference type="GO" id="GO:0009279">
    <property type="term" value="C:cell outer membrane"/>
    <property type="evidence" value="ECO:0007669"/>
    <property type="project" value="UniProtKB-SubCell"/>
</dbReference>
<comment type="caution">
    <text evidence="13">The sequence shown here is derived from an EMBL/GenBank/DDBJ whole genome shotgun (WGS) entry which is preliminary data.</text>
</comment>
<protein>
    <submittedName>
        <fullName evidence="13">Ferrous iron transporter B</fullName>
    </submittedName>
</protein>
<evidence type="ECO:0000256" key="9">
    <source>
        <dbReference type="ARBA" id="ARBA00023237"/>
    </source>
</evidence>
<keyword evidence="8 10" id="KW-0472">Membrane</keyword>
<dbReference type="EMBL" id="NFSB01000086">
    <property type="protein sequence ID" value="OUM26984.1"/>
    <property type="molecule type" value="Genomic_DNA"/>
</dbReference>
<feature type="domain" description="PapC N-terminal" evidence="12">
    <location>
        <begin position="43"/>
        <end position="191"/>
    </location>
</feature>
<organism evidence="13 14">
    <name type="scientific">Pseudomonas putida</name>
    <name type="common">Arthrobacter siderocapsulatus</name>
    <dbReference type="NCBI Taxonomy" id="303"/>
    <lineage>
        <taxon>Bacteria</taxon>
        <taxon>Pseudomonadati</taxon>
        <taxon>Pseudomonadota</taxon>
        <taxon>Gammaproteobacteria</taxon>
        <taxon>Pseudomonadales</taxon>
        <taxon>Pseudomonadaceae</taxon>
        <taxon>Pseudomonas</taxon>
    </lineage>
</organism>
<evidence type="ECO:0000256" key="8">
    <source>
        <dbReference type="ARBA" id="ARBA00023136"/>
    </source>
</evidence>
<keyword evidence="4" id="KW-1134">Transmembrane beta strand</keyword>
<keyword evidence="6 10" id="KW-0812">Transmembrane</keyword>
<evidence type="ECO:0000313" key="14">
    <source>
        <dbReference type="Proteomes" id="UP000196082"/>
    </source>
</evidence>
<dbReference type="InterPro" id="IPR042186">
    <property type="entry name" value="FimD_plug_dom"/>
</dbReference>
<dbReference type="AlphaFoldDB" id="A0A1Y3KPH9"/>
<keyword evidence="7" id="KW-0732">Signal</keyword>
<reference evidence="13 14" key="1">
    <citation type="submission" date="2017-05" db="EMBL/GenBank/DDBJ databases">
        <title>Whole genome sequence of Pseudomonas putida isolate 1312 commercialized as a biostimulant.</title>
        <authorList>
            <person name="Crovadore J."/>
            <person name="Blanc P."/>
            <person name="Chablais R."/>
            <person name="Cochard B."/>
            <person name="Grizard D."/>
            <person name="Lefort F."/>
        </authorList>
    </citation>
    <scope>NUCLEOTIDE SEQUENCE [LARGE SCALE GENOMIC DNA]</scope>
    <source>
        <strain evidence="13 14">1312</strain>
    </source>
</reference>
<evidence type="ECO:0000256" key="7">
    <source>
        <dbReference type="ARBA" id="ARBA00022729"/>
    </source>
</evidence>
<dbReference type="InterPro" id="IPR037224">
    <property type="entry name" value="PapC_N_sf"/>
</dbReference>
<dbReference type="Gene3D" id="2.60.40.2610">
    <property type="entry name" value="Outer membrane usher protein FimD, plug domain"/>
    <property type="match status" value="1"/>
</dbReference>
<comment type="subcellular location">
    <subcellularLocation>
        <location evidence="1 10">Cell outer membrane</location>
        <topology evidence="1 10">Multi-pass membrane protein</topology>
    </subcellularLocation>
</comment>
<keyword evidence="9 10" id="KW-0998">Cell outer membrane</keyword>
<dbReference type="GO" id="GO:0015473">
    <property type="term" value="F:fimbrial usher porin activity"/>
    <property type="evidence" value="ECO:0007669"/>
    <property type="project" value="InterPro"/>
</dbReference>
<name>A0A1Y3KPH9_PSEPU</name>
<evidence type="ECO:0000256" key="6">
    <source>
        <dbReference type="ARBA" id="ARBA00022692"/>
    </source>
</evidence>
<dbReference type="PANTHER" id="PTHR30451:SF21">
    <property type="entry name" value="FIMBRIAL USHER DOMAIN-CONTAINING PROTEIN YDET-RELATED"/>
    <property type="match status" value="1"/>
</dbReference>
<gene>
    <name evidence="13" type="ORF">B8W72_22710</name>
</gene>
<proteinExistence type="inferred from homology"/>
<evidence type="ECO:0000256" key="4">
    <source>
        <dbReference type="ARBA" id="ARBA00022452"/>
    </source>
</evidence>
<evidence type="ECO:0000256" key="3">
    <source>
        <dbReference type="ARBA" id="ARBA00022448"/>
    </source>
</evidence>
<dbReference type="GO" id="GO:0009297">
    <property type="term" value="P:pilus assembly"/>
    <property type="evidence" value="ECO:0007669"/>
    <property type="project" value="InterPro"/>
</dbReference>
<comment type="similarity">
    <text evidence="2 10">Belongs to the fimbrial export usher family.</text>
</comment>
<dbReference type="Pfam" id="PF00577">
    <property type="entry name" value="Usher"/>
    <property type="match status" value="1"/>
</dbReference>
<dbReference type="InterPro" id="IPR000015">
    <property type="entry name" value="Fimb_usher"/>
</dbReference>
<evidence type="ECO:0000259" key="12">
    <source>
        <dbReference type="Pfam" id="PF13954"/>
    </source>
</evidence>
<dbReference type="InterPro" id="IPR025885">
    <property type="entry name" value="PapC_N"/>
</dbReference>
<evidence type="ECO:0000256" key="2">
    <source>
        <dbReference type="ARBA" id="ARBA00008064"/>
    </source>
</evidence>
<evidence type="ECO:0000259" key="11">
    <source>
        <dbReference type="Pfam" id="PF13953"/>
    </source>
</evidence>
<dbReference type="Gene3D" id="2.60.40.3110">
    <property type="match status" value="1"/>
</dbReference>
<dbReference type="Pfam" id="PF13954">
    <property type="entry name" value="PapC_N"/>
    <property type="match status" value="1"/>
</dbReference>
<feature type="domain" description="PapC-like C-terminal" evidence="11">
    <location>
        <begin position="756"/>
        <end position="817"/>
    </location>
</feature>
<evidence type="ECO:0000313" key="13">
    <source>
        <dbReference type="EMBL" id="OUM26984.1"/>
    </source>
</evidence>
<dbReference type="Gene3D" id="3.10.20.410">
    <property type="match status" value="1"/>
</dbReference>
<dbReference type="InterPro" id="IPR043142">
    <property type="entry name" value="PapC-like_C_sf"/>
</dbReference>
<dbReference type="Pfam" id="PF13953">
    <property type="entry name" value="PapC_C"/>
    <property type="match status" value="1"/>
</dbReference>